<dbReference type="EMBL" id="JAAOYM010000001">
    <property type="protein sequence ID" value="NIJ09858.1"/>
    <property type="molecule type" value="Genomic_DNA"/>
</dbReference>
<dbReference type="Proteomes" id="UP000545493">
    <property type="component" value="Unassembled WGS sequence"/>
</dbReference>
<evidence type="ECO:0000313" key="9">
    <source>
        <dbReference type="Proteomes" id="UP000545493"/>
    </source>
</evidence>
<name>A0A7X5UKW4_9PSEU</name>
<organism evidence="8 9">
    <name type="scientific">Saccharomonospora amisosensis</name>
    <dbReference type="NCBI Taxonomy" id="1128677"/>
    <lineage>
        <taxon>Bacteria</taxon>
        <taxon>Bacillati</taxon>
        <taxon>Actinomycetota</taxon>
        <taxon>Actinomycetes</taxon>
        <taxon>Pseudonocardiales</taxon>
        <taxon>Pseudonocardiaceae</taxon>
        <taxon>Saccharomonospora</taxon>
    </lineage>
</organism>
<comment type="similarity">
    <text evidence="1">Belongs to the sigma-70 factor family. ECF subfamily.</text>
</comment>
<proteinExistence type="inferred from homology"/>
<dbReference type="Gene3D" id="1.10.10.10">
    <property type="entry name" value="Winged helix-like DNA-binding domain superfamily/Winged helix DNA-binding domain"/>
    <property type="match status" value="1"/>
</dbReference>
<dbReference type="PANTHER" id="PTHR30173">
    <property type="entry name" value="SIGMA 19 FACTOR"/>
    <property type="match status" value="1"/>
</dbReference>
<feature type="domain" description="RNA polymerase sigma-70 region 2" evidence="6">
    <location>
        <begin position="13"/>
        <end position="76"/>
    </location>
</feature>
<evidence type="ECO:0000256" key="1">
    <source>
        <dbReference type="ARBA" id="ARBA00010641"/>
    </source>
</evidence>
<dbReference type="Pfam" id="PF04542">
    <property type="entry name" value="Sigma70_r2"/>
    <property type="match status" value="1"/>
</dbReference>
<dbReference type="GO" id="GO:0003677">
    <property type="term" value="F:DNA binding"/>
    <property type="evidence" value="ECO:0007669"/>
    <property type="project" value="InterPro"/>
</dbReference>
<feature type="domain" description="RNA polymerase sigma factor 70 region 4 type 2" evidence="7">
    <location>
        <begin position="111"/>
        <end position="162"/>
    </location>
</feature>
<dbReference type="InterPro" id="IPR032710">
    <property type="entry name" value="NTF2-like_dom_sf"/>
</dbReference>
<protein>
    <submittedName>
        <fullName evidence="8">RNA polymerase sigma-70 factor (ECF subfamily)</fullName>
    </submittedName>
</protein>
<dbReference type="InterPro" id="IPR007627">
    <property type="entry name" value="RNA_pol_sigma70_r2"/>
</dbReference>
<dbReference type="Pfam" id="PF08281">
    <property type="entry name" value="Sigma70_r4_2"/>
    <property type="match status" value="1"/>
</dbReference>
<gene>
    <name evidence="8" type="ORF">FHU38_000202</name>
</gene>
<dbReference type="SUPFAM" id="SSF54427">
    <property type="entry name" value="NTF2-like"/>
    <property type="match status" value="1"/>
</dbReference>
<comment type="subunit">
    <text evidence="2">Interacts transiently with the RNA polymerase catalytic core formed by RpoA, RpoB, RpoC and RpoZ (2 alpha, 1 beta, 1 beta' and 1 omega subunit) to form the RNA polymerase holoenzyme that can initiate transcription.</text>
</comment>
<evidence type="ECO:0000313" key="8">
    <source>
        <dbReference type="EMBL" id="NIJ09858.1"/>
    </source>
</evidence>
<dbReference type="InterPro" id="IPR013325">
    <property type="entry name" value="RNA_pol_sigma_r2"/>
</dbReference>
<evidence type="ECO:0000259" key="6">
    <source>
        <dbReference type="Pfam" id="PF04542"/>
    </source>
</evidence>
<keyword evidence="4" id="KW-0731">Sigma factor</keyword>
<comment type="caution">
    <text evidence="8">The sequence shown here is derived from an EMBL/GenBank/DDBJ whole genome shotgun (WGS) entry which is preliminary data.</text>
</comment>
<keyword evidence="9" id="KW-1185">Reference proteome</keyword>
<dbReference type="InterPro" id="IPR036388">
    <property type="entry name" value="WH-like_DNA-bd_sf"/>
</dbReference>
<dbReference type="NCBIfam" id="TIGR02937">
    <property type="entry name" value="sigma70-ECF"/>
    <property type="match status" value="1"/>
</dbReference>
<dbReference type="Gene3D" id="1.10.1740.10">
    <property type="match status" value="1"/>
</dbReference>
<dbReference type="GO" id="GO:0016987">
    <property type="term" value="F:sigma factor activity"/>
    <property type="evidence" value="ECO:0007669"/>
    <property type="project" value="UniProtKB-KW"/>
</dbReference>
<evidence type="ECO:0000256" key="2">
    <source>
        <dbReference type="ARBA" id="ARBA00011344"/>
    </source>
</evidence>
<dbReference type="PANTHER" id="PTHR30173:SF43">
    <property type="entry name" value="ECF RNA POLYMERASE SIGMA FACTOR SIGI-RELATED"/>
    <property type="match status" value="1"/>
</dbReference>
<sequence>MTVQDEEFWAARFEEHRPRLRALAYRMLGSFAEADDAVQEAWLRVSRARGDDVDNVGGWLTTIVSRQCLNMLRSRASRREDPLDVRVPDPVVQSGEGDPEEHGVLADTVSLALLVVLETLDPAERLAFVLHDMFAVPFDDIAPMVGRTPAAARQLASRARRRVQGAATAGQPDRARQRQIVDAWWAAARGGDFAGLVALLHPDAVLRVDTGGAGSKLVRGAAEVAGQAASYRAAGLAARFAVVNGGPGIVSMIGGRPAAVLAFTVVDGLIAEIDILADRRRLAALELAC</sequence>
<dbReference type="GO" id="GO:0006352">
    <property type="term" value="P:DNA-templated transcription initiation"/>
    <property type="evidence" value="ECO:0007669"/>
    <property type="project" value="InterPro"/>
</dbReference>
<dbReference type="SUPFAM" id="SSF88946">
    <property type="entry name" value="Sigma2 domain of RNA polymerase sigma factors"/>
    <property type="match status" value="1"/>
</dbReference>
<evidence type="ECO:0000259" key="7">
    <source>
        <dbReference type="Pfam" id="PF08281"/>
    </source>
</evidence>
<accession>A0A7X5UKW4</accession>
<evidence type="ECO:0000256" key="5">
    <source>
        <dbReference type="ARBA" id="ARBA00023163"/>
    </source>
</evidence>
<dbReference type="AlphaFoldDB" id="A0A7X5UKW4"/>
<keyword evidence="5" id="KW-0804">Transcription</keyword>
<dbReference type="InterPro" id="IPR013249">
    <property type="entry name" value="RNA_pol_sigma70_r4_t2"/>
</dbReference>
<evidence type="ECO:0000256" key="4">
    <source>
        <dbReference type="ARBA" id="ARBA00023082"/>
    </source>
</evidence>
<dbReference type="InterPro" id="IPR013324">
    <property type="entry name" value="RNA_pol_sigma_r3/r4-like"/>
</dbReference>
<reference evidence="8 9" key="1">
    <citation type="submission" date="2020-03" db="EMBL/GenBank/DDBJ databases">
        <title>Sequencing the genomes of 1000 actinobacteria strains.</title>
        <authorList>
            <person name="Klenk H.-P."/>
        </authorList>
    </citation>
    <scope>NUCLEOTIDE SEQUENCE [LARGE SCALE GENOMIC DNA]</scope>
    <source>
        <strain evidence="8 9">DSM 45685</strain>
    </source>
</reference>
<keyword evidence="3" id="KW-0805">Transcription regulation</keyword>
<dbReference type="InterPro" id="IPR014284">
    <property type="entry name" value="RNA_pol_sigma-70_dom"/>
</dbReference>
<dbReference type="SUPFAM" id="SSF88659">
    <property type="entry name" value="Sigma3 and sigma4 domains of RNA polymerase sigma factors"/>
    <property type="match status" value="1"/>
</dbReference>
<evidence type="ECO:0000256" key="3">
    <source>
        <dbReference type="ARBA" id="ARBA00023015"/>
    </source>
</evidence>
<dbReference type="InterPro" id="IPR052704">
    <property type="entry name" value="ECF_Sigma-70_Domain"/>
</dbReference>
<dbReference type="Gene3D" id="3.10.450.50">
    <property type="match status" value="1"/>
</dbReference>